<gene>
    <name evidence="2" type="ORF">FSB_LOCUS12830</name>
    <name evidence="3" type="ORF">FSB_LOCUS33261</name>
</gene>
<dbReference type="GO" id="GO:0004523">
    <property type="term" value="F:RNA-DNA hybrid ribonuclease activity"/>
    <property type="evidence" value="ECO:0007669"/>
    <property type="project" value="InterPro"/>
</dbReference>
<dbReference type="InterPro" id="IPR002156">
    <property type="entry name" value="RNaseH_domain"/>
</dbReference>
<sequence>MFVKERLSSDEVELFACIAYFIWNHRNRVVHDGLEPNPQGVVRKAKELLQAFKDALSKAGHVDHVAEAVPPSEGQRGVWLPPSEGRVKVNWEVFKHKPSQVWYVGALIRNHEGHFMAAMCSRVMSLPKAINPCIGACFQALQFTLEAGFSDVIFEGPQVSFLDVVSMSGV</sequence>
<dbReference type="PANTHER" id="PTHR47074:SF11">
    <property type="entry name" value="REVERSE TRANSCRIPTASE-LIKE PROTEIN"/>
    <property type="match status" value="1"/>
</dbReference>
<accession>A0A2N9FCU2</accession>
<dbReference type="EMBL" id="OIVN01002656">
    <property type="protein sequence ID" value="SPD05379.1"/>
    <property type="molecule type" value="Genomic_DNA"/>
</dbReference>
<evidence type="ECO:0000259" key="1">
    <source>
        <dbReference type="Pfam" id="PF13456"/>
    </source>
</evidence>
<dbReference type="PANTHER" id="PTHR47074">
    <property type="entry name" value="BNAC02G40300D PROTEIN"/>
    <property type="match status" value="1"/>
</dbReference>
<protein>
    <recommendedName>
        <fullName evidence="1">RNase H type-1 domain-containing protein</fullName>
    </recommendedName>
</protein>
<feature type="domain" description="RNase H type-1" evidence="1">
    <location>
        <begin position="103"/>
        <end position="156"/>
    </location>
</feature>
<organism evidence="2">
    <name type="scientific">Fagus sylvatica</name>
    <name type="common">Beechnut</name>
    <dbReference type="NCBI Taxonomy" id="28930"/>
    <lineage>
        <taxon>Eukaryota</taxon>
        <taxon>Viridiplantae</taxon>
        <taxon>Streptophyta</taxon>
        <taxon>Embryophyta</taxon>
        <taxon>Tracheophyta</taxon>
        <taxon>Spermatophyta</taxon>
        <taxon>Magnoliopsida</taxon>
        <taxon>eudicotyledons</taxon>
        <taxon>Gunneridae</taxon>
        <taxon>Pentapetalae</taxon>
        <taxon>rosids</taxon>
        <taxon>fabids</taxon>
        <taxon>Fagales</taxon>
        <taxon>Fagaceae</taxon>
        <taxon>Fagus</taxon>
    </lineage>
</organism>
<evidence type="ECO:0000313" key="2">
    <source>
        <dbReference type="EMBL" id="SPC84948.1"/>
    </source>
</evidence>
<reference evidence="2" key="1">
    <citation type="submission" date="2018-02" db="EMBL/GenBank/DDBJ databases">
        <authorList>
            <person name="Cohen D.B."/>
            <person name="Kent A.D."/>
        </authorList>
    </citation>
    <scope>NUCLEOTIDE SEQUENCE</scope>
</reference>
<dbReference type="Pfam" id="PF13456">
    <property type="entry name" value="RVT_3"/>
    <property type="match status" value="1"/>
</dbReference>
<evidence type="ECO:0000313" key="3">
    <source>
        <dbReference type="EMBL" id="SPD05379.1"/>
    </source>
</evidence>
<dbReference type="AlphaFoldDB" id="A0A2N9FCU2"/>
<dbReference type="InterPro" id="IPR052929">
    <property type="entry name" value="RNase_H-like_EbsB-rel"/>
</dbReference>
<proteinExistence type="predicted"/>
<name>A0A2N9FCU2_FAGSY</name>
<dbReference type="EMBL" id="OIVN01000745">
    <property type="protein sequence ID" value="SPC84948.1"/>
    <property type="molecule type" value="Genomic_DNA"/>
</dbReference>
<dbReference type="GO" id="GO:0003676">
    <property type="term" value="F:nucleic acid binding"/>
    <property type="evidence" value="ECO:0007669"/>
    <property type="project" value="InterPro"/>
</dbReference>